<dbReference type="Gene3D" id="1.10.10.60">
    <property type="entry name" value="Homeodomain-like"/>
    <property type="match status" value="1"/>
</dbReference>
<gene>
    <name evidence="8" type="ORF">CCACVL1_28800</name>
</gene>
<dbReference type="PANTHER" id="PTHR13009:SF22">
    <property type="entry name" value="LD43819P"/>
    <property type="match status" value="1"/>
</dbReference>
<dbReference type="Gene3D" id="3.15.10.20">
    <property type="entry name" value="Activator of Hsp90 ATPase Aha1, N-terminal domain"/>
    <property type="match status" value="1"/>
</dbReference>
<evidence type="ECO:0000256" key="1">
    <source>
        <dbReference type="ARBA" id="ARBA00004123"/>
    </source>
</evidence>
<dbReference type="OrthoDB" id="567237at2759"/>
<dbReference type="GO" id="GO:0005829">
    <property type="term" value="C:cytosol"/>
    <property type="evidence" value="ECO:0007669"/>
    <property type="project" value="TreeGrafter"/>
</dbReference>
<dbReference type="SMART" id="SM01000">
    <property type="entry name" value="Aha1_N"/>
    <property type="match status" value="1"/>
</dbReference>
<dbReference type="PROSITE" id="PS51294">
    <property type="entry name" value="HTH_MYB"/>
    <property type="match status" value="1"/>
</dbReference>
<dbReference type="PANTHER" id="PTHR13009">
    <property type="entry name" value="HEAT SHOCK PROTEIN 90 HSP90 CO-CHAPERONE AHA-1"/>
    <property type="match status" value="1"/>
</dbReference>
<protein>
    <recommendedName>
        <fullName evidence="7">HTH myb-type domain-containing protein</fullName>
    </recommendedName>
</protein>
<dbReference type="GO" id="GO:0006457">
    <property type="term" value="P:protein folding"/>
    <property type="evidence" value="ECO:0007669"/>
    <property type="project" value="TreeGrafter"/>
</dbReference>
<feature type="domain" description="HTH myb-type" evidence="7">
    <location>
        <begin position="466"/>
        <end position="526"/>
    </location>
</feature>
<evidence type="ECO:0000313" key="8">
    <source>
        <dbReference type="EMBL" id="OMO53218.1"/>
    </source>
</evidence>
<dbReference type="Proteomes" id="UP000188268">
    <property type="component" value="Unassembled WGS sequence"/>
</dbReference>
<dbReference type="InterPro" id="IPR017930">
    <property type="entry name" value="Myb_dom"/>
</dbReference>
<sequence>MENGGVEEKQRGASYTYWVREAKADAAPLPLPKKLNPQDILSDQASKPATLGSVWNKAGTWEEKNLNSWATQRIKELLQSLSSLDFSCGKAEIADITKCVGDAFLVTVRNKKCVGYTYELTLNFKGEWLLREEKKTVKGRIEIPEFSFGELDDLQMEVQVSEEKDLLHQDKLQIVQDVKLFLQPIREKLLQFEQELKDRSKTARLQNWETYKSSHHRVVQKEPAMRSSYYELSSVYDLLSSETIGSSSANGNSLLPDNPEAAASASAAATAAAAASASASASALALVQASICNPVLAHDSCYLPSSSHINNKGSRLISSDSSCSKTHTQNQNQNHVGNPSSSCCVQQPIFDQLIPAAATKTNIAPNPSGSLHNFTFGDQAYNMTICEDSAYANHNSLTLKEKLQLQYLSQELEIEINTTSTNKQNPYPCLQEIYELAPQVSTAPAIGLDGYTNYIPSRHQHPDVIAANKQRIRWMPELHQLFLNAVEKLGGPERATPKNIWKLMNVKGLNMDHVKSHLQVQRGLQLQIEQQAQLLRKLMEQQKKGGSGTGSSSLSPESDNCSTHSPKRKASQSSEPEQQCEKRHRGECSTKQPPIFLVQ</sequence>
<keyword evidence="3" id="KW-0805">Transcription regulation</keyword>
<accession>A0A1R3G546</accession>
<reference evidence="8 9" key="1">
    <citation type="submission" date="2013-09" db="EMBL/GenBank/DDBJ databases">
        <title>Corchorus capsularis genome sequencing.</title>
        <authorList>
            <person name="Alam M."/>
            <person name="Haque M.S."/>
            <person name="Islam M.S."/>
            <person name="Emdad E.M."/>
            <person name="Islam M.M."/>
            <person name="Ahmed B."/>
            <person name="Halim A."/>
            <person name="Hossen Q.M.M."/>
            <person name="Hossain M.Z."/>
            <person name="Ahmed R."/>
            <person name="Khan M.M."/>
            <person name="Islam R."/>
            <person name="Rashid M.M."/>
            <person name="Khan S.A."/>
            <person name="Rahman M.S."/>
            <person name="Alam M."/>
        </authorList>
    </citation>
    <scope>NUCLEOTIDE SEQUENCE [LARGE SCALE GENOMIC DNA]</scope>
    <source>
        <strain evidence="9">cv. CVL-1</strain>
        <tissue evidence="8">Whole seedling</tissue>
    </source>
</reference>
<dbReference type="Pfam" id="PF09229">
    <property type="entry name" value="Aha1_N"/>
    <property type="match status" value="1"/>
</dbReference>
<dbReference type="SUPFAM" id="SSF103111">
    <property type="entry name" value="Activator of Hsp90 ATPase, Aha1"/>
    <property type="match status" value="1"/>
</dbReference>
<dbReference type="STRING" id="210143.A0A1R3G546"/>
<evidence type="ECO:0000256" key="3">
    <source>
        <dbReference type="ARBA" id="ARBA00023015"/>
    </source>
</evidence>
<feature type="region of interest" description="Disordered" evidence="6">
    <location>
        <begin position="540"/>
        <end position="599"/>
    </location>
</feature>
<evidence type="ECO:0000259" key="7">
    <source>
        <dbReference type="PROSITE" id="PS51294"/>
    </source>
</evidence>
<evidence type="ECO:0000256" key="2">
    <source>
        <dbReference type="ARBA" id="ARBA00006817"/>
    </source>
</evidence>
<dbReference type="NCBIfam" id="TIGR01557">
    <property type="entry name" value="myb_SHAQKYF"/>
    <property type="match status" value="1"/>
</dbReference>
<evidence type="ECO:0000313" key="9">
    <source>
        <dbReference type="Proteomes" id="UP000188268"/>
    </source>
</evidence>
<comment type="similarity">
    <text evidence="2">Belongs to the AHA1 family.</text>
</comment>
<dbReference type="GO" id="GO:0003677">
    <property type="term" value="F:DNA binding"/>
    <property type="evidence" value="ECO:0007669"/>
    <property type="project" value="InterPro"/>
</dbReference>
<comment type="caution">
    <text evidence="8">The sequence shown here is derived from an EMBL/GenBank/DDBJ whole genome shotgun (WGS) entry which is preliminary data.</text>
</comment>
<dbReference type="GO" id="GO:0001671">
    <property type="term" value="F:ATPase activator activity"/>
    <property type="evidence" value="ECO:0007669"/>
    <property type="project" value="InterPro"/>
</dbReference>
<keyword evidence="9" id="KW-1185">Reference proteome</keyword>
<dbReference type="InterPro" id="IPR006447">
    <property type="entry name" value="Myb_dom_plants"/>
</dbReference>
<evidence type="ECO:0000256" key="4">
    <source>
        <dbReference type="ARBA" id="ARBA00023163"/>
    </source>
</evidence>
<keyword evidence="5" id="KW-0539">Nucleus</keyword>
<dbReference type="Gramene" id="OMO53218">
    <property type="protein sequence ID" value="OMO53218"/>
    <property type="gene ID" value="CCACVL1_28800"/>
</dbReference>
<evidence type="ECO:0000256" key="5">
    <source>
        <dbReference type="ARBA" id="ARBA00023242"/>
    </source>
</evidence>
<dbReference type="SUPFAM" id="SSF46689">
    <property type="entry name" value="Homeodomain-like"/>
    <property type="match status" value="1"/>
</dbReference>
<dbReference type="GO" id="GO:0051087">
    <property type="term" value="F:protein-folding chaperone binding"/>
    <property type="evidence" value="ECO:0007669"/>
    <property type="project" value="InterPro"/>
</dbReference>
<dbReference type="InterPro" id="IPR009057">
    <property type="entry name" value="Homeodomain-like_sf"/>
</dbReference>
<feature type="compositionally biased region" description="Basic and acidic residues" evidence="6">
    <location>
        <begin position="579"/>
        <end position="588"/>
    </location>
</feature>
<dbReference type="GO" id="GO:0005634">
    <property type="term" value="C:nucleus"/>
    <property type="evidence" value="ECO:0007669"/>
    <property type="project" value="UniProtKB-SubCell"/>
</dbReference>
<dbReference type="EMBL" id="AWWV01015258">
    <property type="protein sequence ID" value="OMO53218.1"/>
    <property type="molecule type" value="Genomic_DNA"/>
</dbReference>
<dbReference type="AlphaFoldDB" id="A0A1R3G546"/>
<keyword evidence="4" id="KW-0804">Transcription</keyword>
<dbReference type="InterPro" id="IPR036338">
    <property type="entry name" value="Aha1"/>
</dbReference>
<dbReference type="InterPro" id="IPR015310">
    <property type="entry name" value="AHSA1-like_N"/>
</dbReference>
<name>A0A1R3G546_COCAP</name>
<organism evidence="8 9">
    <name type="scientific">Corchorus capsularis</name>
    <name type="common">Jute</name>
    <dbReference type="NCBI Taxonomy" id="210143"/>
    <lineage>
        <taxon>Eukaryota</taxon>
        <taxon>Viridiplantae</taxon>
        <taxon>Streptophyta</taxon>
        <taxon>Embryophyta</taxon>
        <taxon>Tracheophyta</taxon>
        <taxon>Spermatophyta</taxon>
        <taxon>Magnoliopsida</taxon>
        <taxon>eudicotyledons</taxon>
        <taxon>Gunneridae</taxon>
        <taxon>Pentapetalae</taxon>
        <taxon>rosids</taxon>
        <taxon>malvids</taxon>
        <taxon>Malvales</taxon>
        <taxon>Malvaceae</taxon>
        <taxon>Grewioideae</taxon>
        <taxon>Apeibeae</taxon>
        <taxon>Corchorus</taxon>
    </lineage>
</organism>
<proteinExistence type="inferred from homology"/>
<comment type="subcellular location">
    <subcellularLocation>
        <location evidence="1">Nucleus</location>
    </subcellularLocation>
</comment>
<evidence type="ECO:0000256" key="6">
    <source>
        <dbReference type="SAM" id="MobiDB-lite"/>
    </source>
</evidence>